<evidence type="ECO:0000313" key="2">
    <source>
        <dbReference type="EMBL" id="KAD3067207.1"/>
    </source>
</evidence>
<protein>
    <submittedName>
        <fullName evidence="2">Uncharacterized protein</fullName>
    </submittedName>
</protein>
<proteinExistence type="predicted"/>
<dbReference type="EMBL" id="SZYD01000017">
    <property type="protein sequence ID" value="KAD3067207.1"/>
    <property type="molecule type" value="Genomic_DNA"/>
</dbReference>
<dbReference type="AlphaFoldDB" id="A0A5N6LZZ9"/>
<feature type="compositionally biased region" description="Polar residues" evidence="1">
    <location>
        <begin position="42"/>
        <end position="53"/>
    </location>
</feature>
<gene>
    <name evidence="2" type="ORF">E3N88_35087</name>
</gene>
<organism evidence="2 3">
    <name type="scientific">Mikania micrantha</name>
    <name type="common">bitter vine</name>
    <dbReference type="NCBI Taxonomy" id="192012"/>
    <lineage>
        <taxon>Eukaryota</taxon>
        <taxon>Viridiplantae</taxon>
        <taxon>Streptophyta</taxon>
        <taxon>Embryophyta</taxon>
        <taxon>Tracheophyta</taxon>
        <taxon>Spermatophyta</taxon>
        <taxon>Magnoliopsida</taxon>
        <taxon>eudicotyledons</taxon>
        <taxon>Gunneridae</taxon>
        <taxon>Pentapetalae</taxon>
        <taxon>asterids</taxon>
        <taxon>campanulids</taxon>
        <taxon>Asterales</taxon>
        <taxon>Asteraceae</taxon>
        <taxon>Asteroideae</taxon>
        <taxon>Heliantheae alliance</taxon>
        <taxon>Eupatorieae</taxon>
        <taxon>Mikania</taxon>
    </lineage>
</organism>
<comment type="caution">
    <text evidence="2">The sequence shown here is derived from an EMBL/GenBank/DDBJ whole genome shotgun (WGS) entry which is preliminary data.</text>
</comment>
<feature type="region of interest" description="Disordered" evidence="1">
    <location>
        <begin position="1"/>
        <end position="100"/>
    </location>
</feature>
<evidence type="ECO:0000256" key="1">
    <source>
        <dbReference type="SAM" id="MobiDB-lite"/>
    </source>
</evidence>
<feature type="compositionally biased region" description="Basic and acidic residues" evidence="1">
    <location>
        <begin position="10"/>
        <end position="34"/>
    </location>
</feature>
<evidence type="ECO:0000313" key="3">
    <source>
        <dbReference type="Proteomes" id="UP000326396"/>
    </source>
</evidence>
<name>A0A5N6LZZ9_9ASTR</name>
<sequence>MSYHHNGHTRCHEDHESILKAHHSVEEAGDDRRCQPSVVTGDPTNGSTTNQRWCGSEMRRRRTTGGVRTGDESQTHDGRRLRTTGDEVDVSAPGDESTTTVCLEGKKGRLQTTCGD</sequence>
<accession>A0A5N6LZZ9</accession>
<feature type="compositionally biased region" description="Basic and acidic residues" evidence="1">
    <location>
        <begin position="69"/>
        <end position="85"/>
    </location>
</feature>
<dbReference type="Proteomes" id="UP000326396">
    <property type="component" value="Linkage Group LG7"/>
</dbReference>
<reference evidence="2 3" key="1">
    <citation type="submission" date="2019-05" db="EMBL/GenBank/DDBJ databases">
        <title>Mikania micrantha, genome provides insights into the molecular mechanism of rapid growth.</title>
        <authorList>
            <person name="Liu B."/>
        </authorList>
    </citation>
    <scope>NUCLEOTIDE SEQUENCE [LARGE SCALE GENOMIC DNA]</scope>
    <source>
        <strain evidence="2">NLD-2019</strain>
        <tissue evidence="2">Leaf</tissue>
    </source>
</reference>
<keyword evidence="3" id="KW-1185">Reference proteome</keyword>